<evidence type="ECO:0000313" key="2">
    <source>
        <dbReference type="EMBL" id="HIK00411.1"/>
    </source>
</evidence>
<dbReference type="InterPro" id="IPR052018">
    <property type="entry name" value="PHP_domain"/>
</dbReference>
<protein>
    <submittedName>
        <fullName evidence="2">PHP domain-containing protein</fullName>
    </submittedName>
</protein>
<organism evidence="2 3">
    <name type="scientific">Candidatus Naiadarchaeum limnaeum</name>
    <dbReference type="NCBI Taxonomy" id="2756139"/>
    <lineage>
        <taxon>Archaea</taxon>
        <taxon>Candidatus Undinarchaeota</taxon>
        <taxon>Candidatus Undinarchaeia</taxon>
        <taxon>Candidatus Naiadarchaeales</taxon>
        <taxon>Candidatus Naiadarchaeaceae</taxon>
        <taxon>Candidatus Naiadarchaeum</taxon>
    </lineage>
</organism>
<dbReference type="SUPFAM" id="SSF89550">
    <property type="entry name" value="PHP domain-like"/>
    <property type="match status" value="1"/>
</dbReference>
<comment type="caution">
    <text evidence="2">The sequence shown here is derived from an EMBL/GenBank/DDBJ whole genome shotgun (WGS) entry which is preliminary data.</text>
</comment>
<name>A0A832XI86_9ARCH</name>
<evidence type="ECO:0000259" key="1">
    <source>
        <dbReference type="SMART" id="SM00481"/>
    </source>
</evidence>
<gene>
    <name evidence="2" type="ORF">H1016_02615</name>
</gene>
<proteinExistence type="predicted"/>
<dbReference type="PANTHER" id="PTHR42924:SF3">
    <property type="entry name" value="POLYMERASE_HISTIDINOL PHOSPHATASE N-TERMINAL DOMAIN-CONTAINING PROTEIN"/>
    <property type="match status" value="1"/>
</dbReference>
<dbReference type="CDD" id="cd07438">
    <property type="entry name" value="PHP_HisPPase_AMP"/>
    <property type="match status" value="1"/>
</dbReference>
<dbReference type="SMART" id="SM00481">
    <property type="entry name" value="POLIIIAc"/>
    <property type="match status" value="1"/>
</dbReference>
<dbReference type="EMBL" id="DVAB01000023">
    <property type="protein sequence ID" value="HIK00411.1"/>
    <property type="molecule type" value="Genomic_DNA"/>
</dbReference>
<accession>A0A832XI86</accession>
<dbReference type="GO" id="GO:0004534">
    <property type="term" value="F:5'-3' RNA exonuclease activity"/>
    <property type="evidence" value="ECO:0007669"/>
    <property type="project" value="TreeGrafter"/>
</dbReference>
<dbReference type="InterPro" id="IPR004013">
    <property type="entry name" value="PHP_dom"/>
</dbReference>
<dbReference type="Gene3D" id="3.20.20.140">
    <property type="entry name" value="Metal-dependent hydrolases"/>
    <property type="match status" value="1"/>
</dbReference>
<keyword evidence="3" id="KW-1185">Reference proteome</keyword>
<dbReference type="Pfam" id="PF02811">
    <property type="entry name" value="PHP"/>
    <property type="match status" value="1"/>
</dbReference>
<evidence type="ECO:0000313" key="3">
    <source>
        <dbReference type="Proteomes" id="UP000646946"/>
    </source>
</evidence>
<dbReference type="PANTHER" id="PTHR42924">
    <property type="entry name" value="EXONUCLEASE"/>
    <property type="match status" value="1"/>
</dbReference>
<reference evidence="2 3" key="1">
    <citation type="journal article" name="Nat. Commun.">
        <title>Undinarchaeota illuminate DPANN phylogeny and the impact of gene transfer on archaeal evolution.</title>
        <authorList>
            <person name="Dombrowski N."/>
            <person name="Williams T.A."/>
            <person name="Sun J."/>
            <person name="Woodcroft B.J."/>
            <person name="Lee J.H."/>
            <person name="Minh B.Q."/>
            <person name="Rinke C."/>
            <person name="Spang A."/>
        </authorList>
    </citation>
    <scope>NUCLEOTIDE SEQUENCE [LARGE SCALE GENOMIC DNA]</scope>
    <source>
        <strain evidence="2">MAG_bin1129</strain>
    </source>
</reference>
<dbReference type="NCBIfam" id="NF038032">
    <property type="entry name" value="CehA_McbA_metalo"/>
    <property type="match status" value="1"/>
</dbReference>
<dbReference type="Proteomes" id="UP000646946">
    <property type="component" value="Unassembled WGS sequence"/>
</dbReference>
<dbReference type="Pfam" id="PF13263">
    <property type="entry name" value="PHP_C"/>
    <property type="match status" value="1"/>
</dbReference>
<feature type="domain" description="Polymerase/histidinol phosphatase N-terminal" evidence="1">
    <location>
        <begin position="3"/>
        <end position="68"/>
    </location>
</feature>
<dbReference type="AlphaFoldDB" id="A0A832XI86"/>
<dbReference type="InterPro" id="IPR003141">
    <property type="entry name" value="Pol/His_phosphatase_N"/>
</dbReference>
<dbReference type="InterPro" id="IPR016195">
    <property type="entry name" value="Pol/histidinol_Pase-like"/>
</dbReference>
<dbReference type="GO" id="GO:0035312">
    <property type="term" value="F:5'-3' DNA exonuclease activity"/>
    <property type="evidence" value="ECO:0007669"/>
    <property type="project" value="TreeGrafter"/>
</dbReference>
<sequence>MILDVHLHTIFSDGINTPAEMAAQVKRLKIDGFAITDHNTVKGQKIAREAAKKLKLTFVPGIEVSSLEGHVLGLFITENIPKCLSAEETVERIHEQGGIAIAAHPYDHFRESVKDLVRKVKFDYIEVYNTRAPFLPDNWKAQKVAKELGLKITAASDAHAIEEVGYGTVYVKGLNDFSSGKLKIHKANWTPPWILTYGKFRRLLKKHGLY</sequence>